<protein>
    <submittedName>
        <fullName evidence="2">Capsid</fullName>
    </submittedName>
</protein>
<accession>A0A2V0R9Z3</accession>
<reference evidence="2" key="1">
    <citation type="submission" date="2017-04" db="EMBL/GenBank/DDBJ databases">
        <title>Unveiling RNA virosphere associated with marine microorganisms.</title>
        <authorList>
            <person name="Urayama S."/>
            <person name="Takaki Y."/>
            <person name="Nishi S."/>
            <person name="Yoshida Y."/>
            <person name="Deguchi S."/>
            <person name="Takai K."/>
            <person name="Nunoura T."/>
        </authorList>
    </citation>
    <scope>NUCLEOTIDE SEQUENCE</scope>
</reference>
<dbReference type="AlphaFoldDB" id="A0A2V0R9Z3"/>
<feature type="region of interest" description="Disordered" evidence="1">
    <location>
        <begin position="1"/>
        <end position="43"/>
    </location>
</feature>
<evidence type="ECO:0000256" key="1">
    <source>
        <dbReference type="SAM" id="MobiDB-lite"/>
    </source>
</evidence>
<organism evidence="2">
    <name type="scientific">viral metagenome</name>
    <dbReference type="NCBI Taxonomy" id="1070528"/>
    <lineage>
        <taxon>unclassified sequences</taxon>
        <taxon>metagenomes</taxon>
        <taxon>organismal metagenomes</taxon>
    </lineage>
</organism>
<feature type="compositionally biased region" description="Pro residues" evidence="1">
    <location>
        <begin position="10"/>
        <end position="38"/>
    </location>
</feature>
<sequence>MSDGNSGAPAPQPQPAQIQPPVPTPTQPIPPQPRPPAPQSVSKLGSAYSHMIGKNQLVNTRENEIAHRQYVVFDFASVAQSLVPLYEPFFEKHKAIFARFTGPVSNYIAGNFARVYIAGCLHSIIEYNIEPFESLSIQAAVQTFGNARSDVPNFVKSTDGVDHFMAHLIESVRPTLIKSNGRQFMYIPDLRQTPREPQVMQQGFNIFLGFTNANCDINEAIFQNICYNMKESVKNFNVKLPSVTSKTGRPFWLFDTWNDLGGHNPVEIFSWFPFENNVNDDDVTMASILHCTMSPLLAEVDVSFEGILDNEPPGLDTHAGKMAVARPTPPHWEKHIVKRMIYGETAPTIIDDPAARAQALASASSGSVSGSKQSKKRRISGNLTTDTHVIAEKFRYYVMDYAYHVSVNRQVPGQVRSTMFGMIALK</sequence>
<feature type="region of interest" description="Disordered" evidence="1">
    <location>
        <begin position="361"/>
        <end position="380"/>
    </location>
</feature>
<comment type="caution">
    <text evidence="2">The sequence shown here is derived from an EMBL/GenBank/DDBJ whole genome shotgun (WGS) entry which is preliminary data.</text>
</comment>
<feature type="compositionally biased region" description="Low complexity" evidence="1">
    <location>
        <begin position="361"/>
        <end position="372"/>
    </location>
</feature>
<dbReference type="EMBL" id="BDQA01000426">
    <property type="protein sequence ID" value="GBH21894.1"/>
    <property type="molecule type" value="Genomic_RNA"/>
</dbReference>
<proteinExistence type="predicted"/>
<evidence type="ECO:0000313" key="2">
    <source>
        <dbReference type="EMBL" id="GBH21894.1"/>
    </source>
</evidence>
<name>A0A2V0R9Z3_9ZZZZ</name>